<evidence type="ECO:0000313" key="15">
    <source>
        <dbReference type="EMBL" id="UYV62055.1"/>
    </source>
</evidence>
<evidence type="ECO:0000256" key="5">
    <source>
        <dbReference type="ARBA" id="ARBA00022692"/>
    </source>
</evidence>
<feature type="domain" description="Tox-GHH" evidence="10">
    <location>
        <begin position="1784"/>
        <end position="1861"/>
    </location>
</feature>
<dbReference type="Pfam" id="PF25020">
    <property type="entry name" value="TTR_TEN1-4"/>
    <property type="match status" value="1"/>
</dbReference>
<dbReference type="Proteomes" id="UP001235939">
    <property type="component" value="Chromosome 01"/>
</dbReference>
<dbReference type="InterPro" id="IPR056822">
    <property type="entry name" value="TEN_NHL"/>
</dbReference>
<dbReference type="InterPro" id="IPR057627">
    <property type="entry name" value="FN-plug_TEN1-4"/>
</dbReference>
<keyword evidence="7" id="KW-1133">Transmembrane helix</keyword>
<dbReference type="Pfam" id="PF15636">
    <property type="entry name" value="Tox-GHH"/>
    <property type="match status" value="1"/>
</dbReference>
<evidence type="ECO:0000256" key="4">
    <source>
        <dbReference type="ARBA" id="ARBA00022536"/>
    </source>
</evidence>
<evidence type="ECO:0000256" key="7">
    <source>
        <dbReference type="ARBA" id="ARBA00022989"/>
    </source>
</evidence>
<comment type="subcellular location">
    <subcellularLocation>
        <location evidence="2">Cell membrane</location>
    </subcellularLocation>
    <subcellularLocation>
        <location evidence="1">Membrane</location>
        <topology evidence="1">Single-pass membrane protein</topology>
    </subcellularLocation>
</comment>
<dbReference type="InterPro" id="IPR051216">
    <property type="entry name" value="Teneurin"/>
</dbReference>
<dbReference type="PANTHER" id="PTHR11219:SF72">
    <property type="entry name" value="TENEURIN-M"/>
    <property type="match status" value="1"/>
</dbReference>
<dbReference type="Pfam" id="PF25023">
    <property type="entry name" value="TEN_YD-shell"/>
    <property type="match status" value="1"/>
</dbReference>
<keyword evidence="9" id="KW-1015">Disulfide bond</keyword>
<evidence type="ECO:0000259" key="11">
    <source>
        <dbReference type="Pfam" id="PF24329"/>
    </source>
</evidence>
<dbReference type="InterPro" id="IPR056823">
    <property type="entry name" value="TEN-like_YD-shell"/>
</dbReference>
<keyword evidence="3" id="KW-1003">Cell membrane</keyword>
<proteinExistence type="predicted"/>
<dbReference type="InterPro" id="IPR011042">
    <property type="entry name" value="6-blade_b-propeller_TolB-like"/>
</dbReference>
<evidence type="ECO:0000259" key="10">
    <source>
        <dbReference type="Pfam" id="PF15636"/>
    </source>
</evidence>
<dbReference type="Pfam" id="PF23538">
    <property type="entry name" value="Teneurin_ABD"/>
    <property type="match status" value="1"/>
</dbReference>
<dbReference type="Pfam" id="PF25021">
    <property type="entry name" value="TEN_NHL"/>
    <property type="match status" value="1"/>
</dbReference>
<evidence type="ECO:0000313" key="16">
    <source>
        <dbReference type="Proteomes" id="UP001235939"/>
    </source>
</evidence>
<organism evidence="15 16">
    <name type="scientific">Cordylochernes scorpioides</name>
    <dbReference type="NCBI Taxonomy" id="51811"/>
    <lineage>
        <taxon>Eukaryota</taxon>
        <taxon>Metazoa</taxon>
        <taxon>Ecdysozoa</taxon>
        <taxon>Arthropoda</taxon>
        <taxon>Chelicerata</taxon>
        <taxon>Arachnida</taxon>
        <taxon>Pseudoscorpiones</taxon>
        <taxon>Cheliferoidea</taxon>
        <taxon>Chernetidae</taxon>
        <taxon>Cordylochernes</taxon>
    </lineage>
</organism>
<evidence type="ECO:0000256" key="1">
    <source>
        <dbReference type="ARBA" id="ARBA00004167"/>
    </source>
</evidence>
<evidence type="ECO:0000256" key="3">
    <source>
        <dbReference type="ARBA" id="ARBA00022475"/>
    </source>
</evidence>
<evidence type="ECO:0000256" key="6">
    <source>
        <dbReference type="ARBA" id="ARBA00022737"/>
    </source>
</evidence>
<dbReference type="PANTHER" id="PTHR11219">
    <property type="entry name" value="TENEURIN AND N-ACETYLGLUCOSAMINE-1-PHOSPHODIESTER ALPHA-N-ACETYLGLUCOSAMINIDASE"/>
    <property type="match status" value="1"/>
</dbReference>
<feature type="domain" description="Teneurin NHL" evidence="13">
    <location>
        <begin position="307"/>
        <end position="664"/>
    </location>
</feature>
<dbReference type="EMBL" id="CP092863">
    <property type="protein sequence ID" value="UYV62055.1"/>
    <property type="molecule type" value="Genomic_DNA"/>
</dbReference>
<keyword evidence="5" id="KW-0812">Transmembrane</keyword>
<dbReference type="InterPro" id="IPR056820">
    <property type="entry name" value="TEN_TTR-like"/>
</dbReference>
<feature type="domain" description="Teneurin TTR-like" evidence="12">
    <location>
        <begin position="16"/>
        <end position="98"/>
    </location>
</feature>
<sequence>MVPVSRHVTNTHYVYSRASVIRGRVVGIAGTGLIGIRVGITSDPLYGFTLTRESGWFDLMVNGGGAAKLQFQREPFQLTERVVTVPWNEIVVMDPVVLVLKDQEPPELPRPYPIGEMCLDHDYELMRPVVLPTWKHGFQGGCPDKSAVLVESQVVQESLAVPGSDFHLVYHSSRASGYLSTIQLQLTPEGSVPASLRRVHLRISIEGILFTRAFEADPAIRFTYAWNRRNVYRQKVYGVTPATVHVGYEYSNCPQIIWEVQTTQVSGHDMSISEIGGWNVAIHHRYNFHEGILQKGDGSNIYLKHKPKMLVTTLGDGNQRSLHCGAACDGPAKSQQLLAPVALASAPDGSIFVGDFNLVRRVTPQGVVSTVVELSAAQVAYRYRLAVGPMDGRLYISDPERHQILAVKHLADIPDVRDNIEPVVGSGAKCLPGDKLMCGDGRPAREARLAYPKGIAVSASNEIYIADGTNIRMVDRQGVIRTIVGDYYHKSHWKPMPCAKTITLAQANLRWPTELALNPLDGSLHILDDHMVLKLTQDSRLKMVAGRPLQCPSPPASREKSDLATDVYLDSPQSIAFAPNGDLYIAESDSQMVNWVRVVSSDGRISKFAGTESKCSCLEPDCKCFFEDHYLAATAKFSTIASITVTPDGLLHICDQGNLRIRSVIAPLPKPNEINEYEIHSPETQDVYVFNRHGQHISTKNVITGKAIYTFSYNVNTSFGKLSTVTDAEGNKIYILRDYSNQVSTIENTQGGKCRLEMSRMRMLQSFTTPSNFKTTYDYHGISGLLRSKMDSTGRSYMHDYDEYGRLIQSVLPSGQTVRLRYNLSVKGASITVTRDDKDPVTLMIKGYGVTTKIGLAEDRTLQAPDGSLTLAGHDGSLVEINTVANPLIADPVLGETFPLPTRVRTTYSEELATRAEWRYLVRRDDKGRYLTQVSRKLKLNGEGVLAVELDREKRTETLLDRNQIPLVTVWRDTQGRALRWVPAQNLTGVTLEYDRLGKPLRWERGPLSLRMHYDSQGRLAEVRHPDDTGVIYKYEDPAEMPAEILLPGGSRYLLQYDQAGNLQAVITPNGHKHEVATQTSLGFYKLLYLSPGVRHPYVAHFDDQGRVLARLYPQNLGRVVYVYNSEGRLQNILCGEERTDYFYHEHTSLIRNVAVSSPKLEFRVDYRYQGVLLKEERLRYNSRSGMDGAKYKFKLDGRQLAVETEINGKTVLEIKYLYNGESGVLEQVNQFLIHRPKINSVFLQDDMRHYSKTIAFDMLGRITVLAMTLWNKEVFSLSLTYDVRNRVQRAVMKIGRDSTLAATNYTYNVDSFIQEVSGPQSWKFSYDVNGNMKSIIDNSQQMSLRYDDGDRLIGYGDVELYRVDGRGFIVQRGEEKFRFNAKAQLIHAFELHQYEVFFYYDVMERLMAKKDHRGNITQFFYANPKEPYQLTHVHYPKDGITFMLLYDTNGHLIYMQEGSNKYYVASDYLGTPLAVFNADGKMIKHISRAPFGKVLHDSNPEFYVPIDFREGIRDTITQLIFYKGRAYDPLSSQWLTPNWEAIPELLMKPYNIHLYRFNGNNPINANVDAYNYLTDFPSWLSALGYESTQEKLLPGAPPSLAANNLPKKDVRMSANQESIPVISGLTCSTELMKNEFTRFSTVAQHNKPIMDSIFPTINHKLANLMSVLGDGILISTFQQKAVVHVVSDASPILRDVIASVFNDTFVVDLHYSLHGQDSFFFVQEDRSKAQGDWDQIQRLGTMFNVTMHAVDTSDVLSRSGQMDLRIHSTSVVLNIRYGSTLAEEKLRLLRHVRRRAVEEAWIQEQDLVRNGHHGSHEWTKSERDELLSTGSVSRYSGIAIHDVERYPHLVDDPTNVLFKKENSRKRRGHSRRPKR</sequence>
<dbReference type="Gene3D" id="2.180.10.10">
    <property type="entry name" value="RHS repeat-associated core"/>
    <property type="match status" value="2"/>
</dbReference>
<feature type="domain" description="Teneurin 1-4-like FN-plug" evidence="11">
    <location>
        <begin position="186"/>
        <end position="263"/>
    </location>
</feature>
<name>A0ABY6K4A4_9ARAC</name>
<keyword evidence="8" id="KW-0472">Membrane</keyword>
<accession>A0ABY6K4A4</accession>
<protein>
    <submittedName>
        <fullName evidence="15">TENM2</fullName>
    </submittedName>
</protein>
<reference evidence="15 16" key="1">
    <citation type="submission" date="2022-01" db="EMBL/GenBank/DDBJ databases">
        <title>A chromosomal length assembly of Cordylochernes scorpioides.</title>
        <authorList>
            <person name="Zeh D."/>
            <person name="Zeh J."/>
        </authorList>
    </citation>
    <scope>NUCLEOTIDE SEQUENCE [LARGE SCALE GENOMIC DNA]</scope>
    <source>
        <strain evidence="15">IN4F17</strain>
        <tissue evidence="15">Whole Body</tissue>
    </source>
</reference>
<dbReference type="InterPro" id="IPR028916">
    <property type="entry name" value="Tox-GHH_dom"/>
</dbReference>
<keyword evidence="4" id="KW-0245">EGF-like domain</keyword>
<dbReference type="SUPFAM" id="SSF101898">
    <property type="entry name" value="NHL repeat"/>
    <property type="match status" value="1"/>
</dbReference>
<evidence type="ECO:0000259" key="13">
    <source>
        <dbReference type="Pfam" id="PF25021"/>
    </source>
</evidence>
<evidence type="ECO:0000259" key="14">
    <source>
        <dbReference type="Pfam" id="PF25023"/>
    </source>
</evidence>
<evidence type="ECO:0000256" key="2">
    <source>
        <dbReference type="ARBA" id="ARBA00004236"/>
    </source>
</evidence>
<dbReference type="Gene3D" id="2.120.10.30">
    <property type="entry name" value="TolB, C-terminal domain"/>
    <property type="match status" value="3"/>
</dbReference>
<evidence type="ECO:0000259" key="12">
    <source>
        <dbReference type="Pfam" id="PF25020"/>
    </source>
</evidence>
<keyword evidence="6" id="KW-0677">Repeat</keyword>
<dbReference type="Pfam" id="PF24329">
    <property type="entry name" value="FN-plug_TEN1-4"/>
    <property type="match status" value="1"/>
</dbReference>
<evidence type="ECO:0000256" key="8">
    <source>
        <dbReference type="ARBA" id="ARBA00023136"/>
    </source>
</evidence>
<feature type="domain" description="Teneurin-like YD-shell" evidence="14">
    <location>
        <begin position="675"/>
        <end position="1564"/>
    </location>
</feature>
<gene>
    <name evidence="15" type="ORF">LAZ67_1007661</name>
</gene>
<keyword evidence="16" id="KW-1185">Reference proteome</keyword>
<evidence type="ECO:0000256" key="9">
    <source>
        <dbReference type="ARBA" id="ARBA00023157"/>
    </source>
</evidence>